<gene>
    <name evidence="3" type="ORF">FBF83_05760</name>
</gene>
<evidence type="ECO:0000256" key="1">
    <source>
        <dbReference type="ARBA" id="ARBA00006817"/>
    </source>
</evidence>
<evidence type="ECO:0000259" key="2">
    <source>
        <dbReference type="Pfam" id="PF08327"/>
    </source>
</evidence>
<dbReference type="SUPFAM" id="SSF55961">
    <property type="entry name" value="Bet v1-like"/>
    <property type="match status" value="1"/>
</dbReference>
<comment type="caution">
    <text evidence="3">The sequence shown here is derived from an EMBL/GenBank/DDBJ whole genome shotgun (WGS) entry which is preliminary data.</text>
</comment>
<comment type="similarity">
    <text evidence="1">Belongs to the AHA1 family.</text>
</comment>
<dbReference type="OrthoDB" id="337378at2"/>
<dbReference type="EMBL" id="SWFM01000001">
    <property type="protein sequence ID" value="TKD72295.1"/>
    <property type="molecule type" value="Genomic_DNA"/>
</dbReference>
<evidence type="ECO:0000313" key="4">
    <source>
        <dbReference type="Proteomes" id="UP000310541"/>
    </source>
</evidence>
<protein>
    <recommendedName>
        <fullName evidence="2">Activator of Hsp90 ATPase homologue 1/2-like C-terminal domain-containing protein</fullName>
    </recommendedName>
</protein>
<sequence>MSNIIHEELTYKTTPEHLYNTLLDSEKFSEATGAHARIEPNAGGVFSLFEGEIEGMTVELVPNERIVQAWRANNWDAGDYSIVKFDLKADGDQTLLVFDHIGFPEQYEDDLIGGWKEHYWSRLEKYFS</sequence>
<name>A0A4U1MNM4_9BACL</name>
<dbReference type="InterPro" id="IPR023393">
    <property type="entry name" value="START-like_dom_sf"/>
</dbReference>
<reference evidence="3 4" key="1">
    <citation type="submission" date="2019-04" db="EMBL/GenBank/DDBJ databases">
        <title>Genome sequence of Bacillus hwajinpoensis strain Y2.</title>
        <authorList>
            <person name="Fair J.L."/>
            <person name="Maclea K.S."/>
        </authorList>
    </citation>
    <scope>NUCLEOTIDE SEQUENCE [LARGE SCALE GENOMIC DNA]</scope>
    <source>
        <strain evidence="3 4">Y2</strain>
    </source>
</reference>
<organism evidence="3 4">
    <name type="scientific">Guptibacillus hwajinpoensis</name>
    <dbReference type="NCBI Taxonomy" id="208199"/>
    <lineage>
        <taxon>Bacteria</taxon>
        <taxon>Bacillati</taxon>
        <taxon>Bacillota</taxon>
        <taxon>Bacilli</taxon>
        <taxon>Bacillales</taxon>
        <taxon>Guptibacillaceae</taxon>
        <taxon>Guptibacillus</taxon>
    </lineage>
</organism>
<proteinExistence type="inferred from homology"/>
<dbReference type="Proteomes" id="UP000310541">
    <property type="component" value="Unassembled WGS sequence"/>
</dbReference>
<dbReference type="InterPro" id="IPR013538">
    <property type="entry name" value="ASHA1/2-like_C"/>
</dbReference>
<dbReference type="Pfam" id="PF08327">
    <property type="entry name" value="AHSA1"/>
    <property type="match status" value="1"/>
</dbReference>
<accession>A0A4U1MNM4</accession>
<dbReference type="Gene3D" id="3.30.530.20">
    <property type="match status" value="1"/>
</dbReference>
<dbReference type="AlphaFoldDB" id="A0A4U1MNM4"/>
<feature type="domain" description="Activator of Hsp90 ATPase homologue 1/2-like C-terminal" evidence="2">
    <location>
        <begin position="12"/>
        <end position="127"/>
    </location>
</feature>
<dbReference type="RefSeq" id="WP_136946146.1">
    <property type="nucleotide sequence ID" value="NZ_SWFM01000001.1"/>
</dbReference>
<evidence type="ECO:0000313" key="3">
    <source>
        <dbReference type="EMBL" id="TKD72295.1"/>
    </source>
</evidence>